<reference evidence="1 2" key="1">
    <citation type="journal article" date="2015" name="Microbiome">
        <title>Genomic resolution of linkages in carbon, nitrogen, and sulfur cycling among widespread estuary sediment bacteria.</title>
        <authorList>
            <person name="Baker B.J."/>
            <person name="Lazar C.S."/>
            <person name="Teske A.P."/>
            <person name="Dick G.J."/>
        </authorList>
    </citation>
    <scope>NUCLEOTIDE SEQUENCE [LARGE SCALE GENOMIC DNA]</scope>
    <source>
        <strain evidence="1">SM23_60</strain>
    </source>
</reference>
<dbReference type="GO" id="GO:0003677">
    <property type="term" value="F:DNA binding"/>
    <property type="evidence" value="ECO:0007669"/>
    <property type="project" value="InterPro"/>
</dbReference>
<comment type="caution">
    <text evidence="1">The sequence shown here is derived from an EMBL/GenBank/DDBJ whole genome shotgun (WGS) entry which is preliminary data.</text>
</comment>
<dbReference type="GO" id="GO:0006355">
    <property type="term" value="P:regulation of DNA-templated transcription"/>
    <property type="evidence" value="ECO:0007669"/>
    <property type="project" value="InterPro"/>
</dbReference>
<dbReference type="SUPFAM" id="SSF46894">
    <property type="entry name" value="C-terminal effector domain of the bipartite response regulators"/>
    <property type="match status" value="1"/>
</dbReference>
<accession>A0A0S8GKM4</accession>
<dbReference type="Proteomes" id="UP000051096">
    <property type="component" value="Unassembled WGS sequence"/>
</dbReference>
<dbReference type="AlphaFoldDB" id="A0A0S8GKM4"/>
<sequence>MLNRSVFGYEDNDSLSALLDGILYFSERELKVSQLLGNCRSEKEIAELLKIDESELDEIKNRISQQAKQIVRGY</sequence>
<evidence type="ECO:0000313" key="1">
    <source>
        <dbReference type="EMBL" id="KPK73487.1"/>
    </source>
</evidence>
<evidence type="ECO:0008006" key="3">
    <source>
        <dbReference type="Google" id="ProtNLM"/>
    </source>
</evidence>
<proteinExistence type="predicted"/>
<dbReference type="InterPro" id="IPR016032">
    <property type="entry name" value="Sig_transdc_resp-reg_C-effctor"/>
</dbReference>
<protein>
    <recommendedName>
        <fullName evidence="3">HTH luxR-type domain-containing protein</fullName>
    </recommendedName>
</protein>
<dbReference type="EMBL" id="LJUO01000008">
    <property type="protein sequence ID" value="KPK73487.1"/>
    <property type="molecule type" value="Genomic_DNA"/>
</dbReference>
<name>A0A0S8GKM4_UNCW3</name>
<evidence type="ECO:0000313" key="2">
    <source>
        <dbReference type="Proteomes" id="UP000051096"/>
    </source>
</evidence>
<gene>
    <name evidence="1" type="ORF">AMJ87_01500</name>
</gene>
<organism evidence="1 2">
    <name type="scientific">candidate division WOR_3 bacterium SM23_60</name>
    <dbReference type="NCBI Taxonomy" id="1703780"/>
    <lineage>
        <taxon>Bacteria</taxon>
        <taxon>Bacteria division WOR-3</taxon>
    </lineage>
</organism>